<keyword evidence="2" id="KW-1185">Reference proteome</keyword>
<evidence type="ECO:0000313" key="1">
    <source>
        <dbReference type="EMBL" id="SUO93749.1"/>
    </source>
</evidence>
<protein>
    <submittedName>
        <fullName evidence="1">Protein of uncharacterized function (DUF535)</fullName>
    </submittedName>
</protein>
<dbReference type="PANTHER" id="PTHR38785:SF1">
    <property type="entry name" value="HOMOLOG OF VIRK"/>
    <property type="match status" value="1"/>
</dbReference>
<dbReference type="GO" id="GO:0006974">
    <property type="term" value="P:DNA damage response"/>
    <property type="evidence" value="ECO:0007669"/>
    <property type="project" value="TreeGrafter"/>
</dbReference>
<dbReference type="RefSeq" id="WP_072575585.1">
    <property type="nucleotide sequence ID" value="NZ_LWHB01000013.1"/>
</dbReference>
<proteinExistence type="predicted"/>
<dbReference type="PANTHER" id="PTHR38785">
    <property type="entry name" value="HOMOLOG OF VIRK"/>
    <property type="match status" value="1"/>
</dbReference>
<dbReference type="AlphaFoldDB" id="A0A380MM97"/>
<reference evidence="1 2" key="1">
    <citation type="submission" date="2018-06" db="EMBL/GenBank/DDBJ databases">
        <authorList>
            <consortium name="Pathogen Informatics"/>
            <person name="Doyle S."/>
        </authorList>
    </citation>
    <scope>NUCLEOTIDE SEQUENCE [LARGE SCALE GENOMIC DNA]</scope>
    <source>
        <strain evidence="1 2">NCTC13337</strain>
    </source>
</reference>
<organism evidence="1 2">
    <name type="scientific">Suttonella ornithocola</name>
    <dbReference type="NCBI Taxonomy" id="279832"/>
    <lineage>
        <taxon>Bacteria</taxon>
        <taxon>Pseudomonadati</taxon>
        <taxon>Pseudomonadota</taxon>
        <taxon>Gammaproteobacteria</taxon>
        <taxon>Cardiobacteriales</taxon>
        <taxon>Cardiobacteriaceae</taxon>
        <taxon>Suttonella</taxon>
    </lineage>
</organism>
<evidence type="ECO:0000313" key="2">
    <source>
        <dbReference type="Proteomes" id="UP000254601"/>
    </source>
</evidence>
<dbReference type="Proteomes" id="UP000254601">
    <property type="component" value="Unassembled WGS sequence"/>
</dbReference>
<name>A0A380MM97_9GAMM</name>
<dbReference type="EMBL" id="UHIC01000001">
    <property type="protein sequence ID" value="SUO93749.1"/>
    <property type="molecule type" value="Genomic_DNA"/>
</dbReference>
<dbReference type="InterPro" id="IPR007488">
    <property type="entry name" value="DUF535"/>
</dbReference>
<accession>A0A380MM97</accession>
<gene>
    <name evidence="1" type="ORF">NCTC13337_00380</name>
</gene>
<dbReference type="Pfam" id="PF04393">
    <property type="entry name" value="DUF535"/>
    <property type="match status" value="1"/>
</dbReference>
<sequence length="294" mass="34079">MTTYRLPPPIEKGNMLRRVRRAAKFYWHCAQHRQALDSLCDWLVTHPLEGNYFRQDSRPAYYTIRDGYLHRACPTAQGLQYFFKDLDFIREFCNDHSLSHPFEQPLLLYTFDSGFTLTLALNPINGNEGILALVLNDEEGRLCYLLSFCLSLAEDTFTVVTVQGRKSQTELTKALTKQCYGLRTPMLMLECGLILAALFNKPRILAVRDSVQMAVVKRGKQKKSGKVIVKDYDQMYEEFSAGELKIIDEQYCQLLSRRKSAEEVPTRKRALYRKRYALLDEIKASFRQHLNLSP</sequence>
<dbReference type="OrthoDB" id="6835762at2"/>